<proteinExistence type="predicted"/>
<dbReference type="Proteomes" id="UP000199650">
    <property type="component" value="Unassembled WGS sequence"/>
</dbReference>
<dbReference type="OrthoDB" id="7863585at2"/>
<gene>
    <name evidence="2" type="ORF">SAMN05444851_0765</name>
</gene>
<name>A0A1I0NEN8_9RHOB</name>
<dbReference type="AlphaFoldDB" id="A0A1I0NEN8"/>
<evidence type="ECO:0000256" key="1">
    <source>
        <dbReference type="SAM" id="SignalP"/>
    </source>
</evidence>
<dbReference type="EMBL" id="FOJB01000001">
    <property type="protein sequence ID" value="SEV99691.1"/>
    <property type="molecule type" value="Genomic_DNA"/>
</dbReference>
<sequence length="115" mass="12059">MIRVVFAYGLALALTVASFSLAYARGGSPDMDKAIELVICTGVGMVTMTIGPDGEPVESIYLCPDGAQMFAAAFAFPVVHMPEARLINRITPMNSASFLGRPSLTPSARGPPALI</sequence>
<dbReference type="STRING" id="1173584.SAMN05444851_0765"/>
<dbReference type="RefSeq" id="WP_091428415.1">
    <property type="nucleotide sequence ID" value="NZ_FOJB01000001.1"/>
</dbReference>
<keyword evidence="1" id="KW-0732">Signal</keyword>
<organism evidence="2 3">
    <name type="scientific">Aliiroseovarius sediminilitoris</name>
    <dbReference type="NCBI Taxonomy" id="1173584"/>
    <lineage>
        <taxon>Bacteria</taxon>
        <taxon>Pseudomonadati</taxon>
        <taxon>Pseudomonadota</taxon>
        <taxon>Alphaproteobacteria</taxon>
        <taxon>Rhodobacterales</taxon>
        <taxon>Paracoccaceae</taxon>
        <taxon>Aliiroseovarius</taxon>
    </lineage>
</organism>
<feature type="chain" id="PRO_5011623440" evidence="1">
    <location>
        <begin position="25"/>
        <end position="115"/>
    </location>
</feature>
<accession>A0A1I0NEN8</accession>
<reference evidence="2 3" key="1">
    <citation type="submission" date="2016-10" db="EMBL/GenBank/DDBJ databases">
        <authorList>
            <person name="de Groot N.N."/>
        </authorList>
    </citation>
    <scope>NUCLEOTIDE SEQUENCE [LARGE SCALE GENOMIC DNA]</scope>
    <source>
        <strain evidence="2 3">DSM 29439</strain>
    </source>
</reference>
<evidence type="ECO:0000313" key="2">
    <source>
        <dbReference type="EMBL" id="SEV99691.1"/>
    </source>
</evidence>
<evidence type="ECO:0000313" key="3">
    <source>
        <dbReference type="Proteomes" id="UP000199650"/>
    </source>
</evidence>
<keyword evidence="3" id="KW-1185">Reference proteome</keyword>
<feature type="signal peptide" evidence="1">
    <location>
        <begin position="1"/>
        <end position="24"/>
    </location>
</feature>
<protein>
    <submittedName>
        <fullName evidence="2">Uncharacterized protein</fullName>
    </submittedName>
</protein>